<dbReference type="Proteomes" id="UP001203004">
    <property type="component" value="Unassembled WGS sequence"/>
</dbReference>
<name>A0ABT0M9S2_9BACL</name>
<dbReference type="EMBL" id="JAMAST010000005">
    <property type="protein sequence ID" value="MCL1631617.1"/>
    <property type="molecule type" value="Genomic_DNA"/>
</dbReference>
<dbReference type="InterPro" id="IPR011257">
    <property type="entry name" value="DNA_glycosylase"/>
</dbReference>
<dbReference type="InterPro" id="IPR052891">
    <property type="entry name" value="DNA-3mA_glycosylase"/>
</dbReference>
<evidence type="ECO:0000313" key="1">
    <source>
        <dbReference type="EMBL" id="MCL1631617.1"/>
    </source>
</evidence>
<comment type="caution">
    <text evidence="1">The sequence shown here is derived from an EMBL/GenBank/DDBJ whole genome shotgun (WGS) entry which is preliminary data.</text>
</comment>
<evidence type="ECO:0000313" key="2">
    <source>
        <dbReference type="Proteomes" id="UP001203004"/>
    </source>
</evidence>
<proteinExistence type="predicted"/>
<dbReference type="PANTHER" id="PTHR30037">
    <property type="entry name" value="DNA-3-METHYLADENINE GLYCOSYLASE 1"/>
    <property type="match status" value="1"/>
</dbReference>
<reference evidence="1 2" key="1">
    <citation type="submission" date="2022-05" db="EMBL/GenBank/DDBJ databases">
        <title>Sporolactobacillus sp nov CPB3-1, isolated from tree bark (Mangifera indica L.).</title>
        <authorList>
            <person name="Phuengjayaem S."/>
            <person name="Tanasupawat S."/>
        </authorList>
    </citation>
    <scope>NUCLEOTIDE SEQUENCE [LARGE SCALE GENOMIC DNA]</scope>
    <source>
        <strain evidence="1 2">CPB3-1</strain>
    </source>
</reference>
<dbReference type="InterPro" id="IPR005019">
    <property type="entry name" value="Adenine_glyco"/>
</dbReference>
<dbReference type="SUPFAM" id="SSF48150">
    <property type="entry name" value="DNA-glycosylase"/>
    <property type="match status" value="1"/>
</dbReference>
<accession>A0ABT0M9S2</accession>
<dbReference type="Pfam" id="PF03352">
    <property type="entry name" value="Adenine_glyco"/>
    <property type="match status" value="1"/>
</dbReference>
<keyword evidence="2" id="KW-1185">Reference proteome</keyword>
<organism evidence="1 2">
    <name type="scientific">Sporolactobacillus mangiferae</name>
    <dbReference type="NCBI Taxonomy" id="2940498"/>
    <lineage>
        <taxon>Bacteria</taxon>
        <taxon>Bacillati</taxon>
        <taxon>Bacillota</taxon>
        <taxon>Bacilli</taxon>
        <taxon>Bacillales</taxon>
        <taxon>Sporolactobacillaceae</taxon>
        <taxon>Sporolactobacillus</taxon>
    </lineage>
</organism>
<dbReference type="Gene3D" id="1.10.340.30">
    <property type="entry name" value="Hypothetical protein, domain 2"/>
    <property type="match status" value="1"/>
</dbReference>
<gene>
    <name evidence="1" type="ORF">M3N64_06600</name>
</gene>
<dbReference type="RefSeq" id="WP_249099958.1">
    <property type="nucleotide sequence ID" value="NZ_JAMAST010000005.1"/>
</dbReference>
<dbReference type="PANTHER" id="PTHR30037:SF4">
    <property type="entry name" value="DNA-3-METHYLADENINE GLYCOSYLASE I"/>
    <property type="match status" value="1"/>
</dbReference>
<sequence>MESSCSWASLNECMRLYHDTEWCRPSHDDRYLFEMLVLEGAQAGLSWSIVLNKREAYREAFNQFDISYCAQLSDSDLERIKTDSGIIKNMLKIRSVRSNASAVLAVQRAFGSFSNYLWSFVDHRPIISHWTDEREVPAESELSRKLSKDLKKRGFKFVGPVIVYSYLQAIGIVDDHKISCPFHTRNRSEKNR</sequence>
<protein>
    <submittedName>
        <fullName evidence="1">DNA-3-methyladenine glycosylase I</fullName>
    </submittedName>
</protein>